<dbReference type="AlphaFoldDB" id="A0A076ETJ7"/>
<evidence type="ECO:0000313" key="5">
    <source>
        <dbReference type="Proteomes" id="UP000186108"/>
    </source>
</evidence>
<proteinExistence type="predicted"/>
<evidence type="ECO:0000313" key="1">
    <source>
        <dbReference type="EMBL" id="AII09181.1"/>
    </source>
</evidence>
<dbReference type="EMBL" id="CP008947">
    <property type="protein sequence ID" value="AII09181.1"/>
    <property type="molecule type" value="Genomic_DNA"/>
</dbReference>
<dbReference type="InterPro" id="IPR054211">
    <property type="entry name" value="DUF6918"/>
</dbReference>
<dbReference type="Pfam" id="PF21893">
    <property type="entry name" value="DUF6918"/>
    <property type="match status" value="1"/>
</dbReference>
<dbReference type="GeneID" id="69893693"/>
<protein>
    <submittedName>
        <fullName evidence="1">Uncharacterized protein</fullName>
    </submittedName>
</protein>
<reference evidence="1 4" key="1">
    <citation type="submission" date="2014-07" db="EMBL/GenBank/DDBJ databases">
        <title>Genome Sequence of Rhodococcus opacus Strain R7, a Biodegrader of Mono- and Polycyclic Aromatic Hydrocarbons.</title>
        <authorList>
            <person name="Di Gennaro P."/>
            <person name="Zampolli J."/>
            <person name="Presti I."/>
            <person name="Cappelletti M."/>
            <person name="D'Ursi P."/>
            <person name="Orro A."/>
            <person name="Mezzelani A."/>
            <person name="Milanesi L."/>
        </authorList>
    </citation>
    <scope>NUCLEOTIDE SEQUENCE [LARGE SCALE GENOMIC DNA]</scope>
    <source>
        <strain evidence="1 4">R7</strain>
    </source>
</reference>
<dbReference type="EMBL" id="CP009111">
    <property type="protein sequence ID" value="ANS30177.1"/>
    <property type="molecule type" value="Genomic_DNA"/>
</dbReference>
<evidence type="ECO:0000313" key="3">
    <source>
        <dbReference type="EMBL" id="PQP23707.1"/>
    </source>
</evidence>
<evidence type="ECO:0000313" key="2">
    <source>
        <dbReference type="EMBL" id="ANS30177.1"/>
    </source>
</evidence>
<dbReference type="Proteomes" id="UP000239290">
    <property type="component" value="Unassembled WGS sequence"/>
</dbReference>
<evidence type="ECO:0000313" key="4">
    <source>
        <dbReference type="Proteomes" id="UP000028488"/>
    </source>
</evidence>
<sequence length="148" mass="15465">MVAALNETLLDESRVPAVIADVQALIDAEVSDKSGASGLALKGGYGAVKKVGPSIVPDAIEGLLPAFVTKLEPYWQAFTASGEAGFSEYLVARGDEVADSLLGVTDERIEGSDRGAVKKVYSSLRPSAKKNVIEALPRLGALVQKHAN</sequence>
<dbReference type="RefSeq" id="WP_005258295.1">
    <property type="nucleotide sequence ID" value="NZ_CP008947.1"/>
</dbReference>
<organism evidence="1 4">
    <name type="scientific">Rhodococcus opacus</name>
    <name type="common">Nocardia opaca</name>
    <dbReference type="NCBI Taxonomy" id="37919"/>
    <lineage>
        <taxon>Bacteria</taxon>
        <taxon>Bacillati</taxon>
        <taxon>Actinomycetota</taxon>
        <taxon>Actinomycetes</taxon>
        <taxon>Mycobacteriales</taxon>
        <taxon>Nocardiaceae</taxon>
        <taxon>Rhodococcus</taxon>
    </lineage>
</organism>
<reference evidence="3" key="5">
    <citation type="submission" date="2018-02" db="EMBL/GenBank/DDBJ databases">
        <authorList>
            <person name="Cohen D.B."/>
            <person name="Kent A.D."/>
        </authorList>
    </citation>
    <scope>NUCLEOTIDE SEQUENCE</scope>
    <source>
        <strain evidence="3">04-OD7</strain>
    </source>
</reference>
<reference evidence="6" key="4">
    <citation type="submission" date="2018-02" db="EMBL/GenBank/DDBJ databases">
        <title>Draft genome sequencing of Rhodococcus opacus KU647198.</title>
        <authorList>
            <person name="Zheng B.-X."/>
        </authorList>
    </citation>
    <scope>NUCLEOTIDE SEQUENCE [LARGE SCALE GENOMIC DNA]</scope>
    <source>
        <strain evidence="6">04-OD7</strain>
    </source>
</reference>
<gene>
    <name evidence="3" type="ORF">C5613_16700</name>
    <name evidence="1" type="ORF">EP51_32915</name>
    <name evidence="2" type="ORF">R1CP_27700</name>
</gene>
<dbReference type="Proteomes" id="UP000028488">
    <property type="component" value="Chromosome"/>
</dbReference>
<reference evidence="2 5" key="2">
    <citation type="submission" date="2014-07" db="EMBL/GenBank/DDBJ databases">
        <authorList>
            <person name="Zhang J.E."/>
            <person name="Yang H."/>
            <person name="Guo J."/>
            <person name="Deng Z."/>
            <person name="Luo H."/>
            <person name="Luo M."/>
            <person name="Zhao B."/>
        </authorList>
    </citation>
    <scope>NUCLEOTIDE SEQUENCE [LARGE SCALE GENOMIC DNA]</scope>
    <source>
        <strain evidence="2 5">1CP</strain>
    </source>
</reference>
<dbReference type="eggNOG" id="ENOG5032ZDS">
    <property type="taxonomic scope" value="Bacteria"/>
</dbReference>
<accession>A0A076ETJ7</accession>
<dbReference type="EMBL" id="PUIO01000018">
    <property type="protein sequence ID" value="PQP23707.1"/>
    <property type="molecule type" value="Genomic_DNA"/>
</dbReference>
<dbReference type="PATRIC" id="fig|37919.13.peg.5797"/>
<reference evidence="3" key="3">
    <citation type="journal article" date="2018" name="Genome Announc.">
        <title>Draft Genome Sequence of Rhodococcus opacus Strain 04-OD7, Which Can Mobilize Phosphate.</title>
        <authorList>
            <person name="Zheng B.X."/>
            <person name="Zhang H.K."/>
            <person name="Ding K."/>
        </authorList>
    </citation>
    <scope>NUCLEOTIDE SEQUENCE</scope>
    <source>
        <strain evidence="3">04-OD7</strain>
    </source>
</reference>
<name>A0A076ETJ7_RHOOP</name>
<dbReference type="Proteomes" id="UP000186108">
    <property type="component" value="Chromosome"/>
</dbReference>
<evidence type="ECO:0000313" key="6">
    <source>
        <dbReference type="Proteomes" id="UP000239290"/>
    </source>
</evidence>